<evidence type="ECO:0000256" key="7">
    <source>
        <dbReference type="ARBA" id="ARBA00023242"/>
    </source>
</evidence>
<dbReference type="InterPro" id="IPR051615">
    <property type="entry name" value="Transcr_Regulatory_Elem"/>
</dbReference>
<accession>A0A8H7BQT6</accession>
<evidence type="ECO:0000256" key="1">
    <source>
        <dbReference type="ARBA" id="ARBA00004123"/>
    </source>
</evidence>
<dbReference type="OrthoDB" id="4161332at2759"/>
<evidence type="ECO:0000259" key="9">
    <source>
        <dbReference type="PROSITE" id="PS50048"/>
    </source>
</evidence>
<keyword evidence="3" id="KW-0862">Zinc</keyword>
<evidence type="ECO:0000256" key="8">
    <source>
        <dbReference type="SAM" id="MobiDB-lite"/>
    </source>
</evidence>
<name>A0A8H7BQT6_9FUNG</name>
<dbReference type="PANTHER" id="PTHR31313">
    <property type="entry name" value="TY1 ENHANCER ACTIVATOR"/>
    <property type="match status" value="1"/>
</dbReference>
<dbReference type="InterPro" id="IPR001138">
    <property type="entry name" value="Zn2Cys6_DnaBD"/>
</dbReference>
<comment type="subcellular location">
    <subcellularLocation>
        <location evidence="1">Nucleus</location>
    </subcellularLocation>
</comment>
<feature type="region of interest" description="Disordered" evidence="8">
    <location>
        <begin position="78"/>
        <end position="108"/>
    </location>
</feature>
<dbReference type="GO" id="GO:0000981">
    <property type="term" value="F:DNA-binding transcription factor activity, RNA polymerase II-specific"/>
    <property type="evidence" value="ECO:0007669"/>
    <property type="project" value="InterPro"/>
</dbReference>
<keyword evidence="6" id="KW-0804">Transcription</keyword>
<evidence type="ECO:0000313" key="11">
    <source>
        <dbReference type="Proteomes" id="UP000605846"/>
    </source>
</evidence>
<dbReference type="GO" id="GO:0005634">
    <property type="term" value="C:nucleus"/>
    <property type="evidence" value="ECO:0007669"/>
    <property type="project" value="UniProtKB-SubCell"/>
</dbReference>
<dbReference type="EMBL" id="JABAYA010000103">
    <property type="protein sequence ID" value="KAF7725160.1"/>
    <property type="molecule type" value="Genomic_DNA"/>
</dbReference>
<gene>
    <name evidence="10" type="ORF">EC973_000412</name>
</gene>
<dbReference type="InterPro" id="IPR036864">
    <property type="entry name" value="Zn2-C6_fun-type_DNA-bd_sf"/>
</dbReference>
<comment type="caution">
    <text evidence="10">The sequence shown here is derived from an EMBL/GenBank/DDBJ whole genome shotgun (WGS) entry which is preliminary data.</text>
</comment>
<evidence type="ECO:0000313" key="10">
    <source>
        <dbReference type="EMBL" id="KAF7725160.1"/>
    </source>
</evidence>
<keyword evidence="11" id="KW-1185">Reference proteome</keyword>
<dbReference type="PANTHER" id="PTHR31313:SF81">
    <property type="entry name" value="TY1 ENHANCER ACTIVATOR"/>
    <property type="match status" value="1"/>
</dbReference>
<dbReference type="Proteomes" id="UP000605846">
    <property type="component" value="Unassembled WGS sequence"/>
</dbReference>
<dbReference type="AlphaFoldDB" id="A0A8H7BQT6"/>
<dbReference type="PROSITE" id="PS50048">
    <property type="entry name" value="ZN2_CY6_FUNGAL_2"/>
    <property type="match status" value="1"/>
</dbReference>
<dbReference type="CDD" id="cd00067">
    <property type="entry name" value="GAL4"/>
    <property type="match status" value="1"/>
</dbReference>
<keyword evidence="5" id="KW-0238">DNA-binding</keyword>
<keyword evidence="4" id="KW-0805">Transcription regulation</keyword>
<dbReference type="Gene3D" id="4.10.240.10">
    <property type="entry name" value="Zn(2)-C6 fungal-type DNA-binding domain"/>
    <property type="match status" value="1"/>
</dbReference>
<dbReference type="Pfam" id="PF00172">
    <property type="entry name" value="Zn_clus"/>
    <property type="match status" value="1"/>
</dbReference>
<dbReference type="GO" id="GO:0008270">
    <property type="term" value="F:zinc ion binding"/>
    <property type="evidence" value="ECO:0007669"/>
    <property type="project" value="InterPro"/>
</dbReference>
<proteinExistence type="predicted"/>
<evidence type="ECO:0000256" key="5">
    <source>
        <dbReference type="ARBA" id="ARBA00023125"/>
    </source>
</evidence>
<protein>
    <recommendedName>
        <fullName evidence="9">Zn(2)-C6 fungal-type domain-containing protein</fullName>
    </recommendedName>
</protein>
<dbReference type="SMART" id="SM00906">
    <property type="entry name" value="Fungal_trans"/>
    <property type="match status" value="1"/>
</dbReference>
<dbReference type="SUPFAM" id="SSF57701">
    <property type="entry name" value="Zn2/Cys6 DNA-binding domain"/>
    <property type="match status" value="1"/>
</dbReference>
<dbReference type="Pfam" id="PF04082">
    <property type="entry name" value="Fungal_trans"/>
    <property type="match status" value="1"/>
</dbReference>
<evidence type="ECO:0000256" key="4">
    <source>
        <dbReference type="ARBA" id="ARBA00023015"/>
    </source>
</evidence>
<keyword evidence="7" id="KW-0539">Nucleus</keyword>
<evidence type="ECO:0000256" key="6">
    <source>
        <dbReference type="ARBA" id="ARBA00023163"/>
    </source>
</evidence>
<evidence type="ECO:0000256" key="3">
    <source>
        <dbReference type="ARBA" id="ARBA00022833"/>
    </source>
</evidence>
<dbReference type="GO" id="GO:0003677">
    <property type="term" value="F:DNA binding"/>
    <property type="evidence" value="ECO:0007669"/>
    <property type="project" value="UniProtKB-KW"/>
</dbReference>
<reference evidence="10" key="1">
    <citation type="submission" date="2020-01" db="EMBL/GenBank/DDBJ databases">
        <title>Genome Sequencing of Three Apophysomyces-Like Fungal Strains Confirms a Novel Fungal Genus in the Mucoromycota with divergent Burkholderia-like Endosymbiotic Bacteria.</title>
        <authorList>
            <person name="Stajich J.E."/>
            <person name="Macias A.M."/>
            <person name="Carter-House D."/>
            <person name="Lovett B."/>
            <person name="Kasson L.R."/>
            <person name="Berry K."/>
            <person name="Grigoriev I."/>
            <person name="Chang Y."/>
            <person name="Spatafora J."/>
            <person name="Kasson M.T."/>
        </authorList>
    </citation>
    <scope>NUCLEOTIDE SEQUENCE</scope>
    <source>
        <strain evidence="10">NRRL A-21654</strain>
    </source>
</reference>
<feature type="compositionally biased region" description="Polar residues" evidence="8">
    <location>
        <begin position="86"/>
        <end position="96"/>
    </location>
</feature>
<organism evidence="10 11">
    <name type="scientific">Apophysomyces ossiformis</name>
    <dbReference type="NCBI Taxonomy" id="679940"/>
    <lineage>
        <taxon>Eukaryota</taxon>
        <taxon>Fungi</taxon>
        <taxon>Fungi incertae sedis</taxon>
        <taxon>Mucoromycota</taxon>
        <taxon>Mucoromycotina</taxon>
        <taxon>Mucoromycetes</taxon>
        <taxon>Mucorales</taxon>
        <taxon>Mucorineae</taxon>
        <taxon>Mucoraceae</taxon>
        <taxon>Apophysomyces</taxon>
    </lineage>
</organism>
<dbReference type="GO" id="GO:0006351">
    <property type="term" value="P:DNA-templated transcription"/>
    <property type="evidence" value="ECO:0007669"/>
    <property type="project" value="InterPro"/>
</dbReference>
<dbReference type="SMART" id="SM00066">
    <property type="entry name" value="GAL4"/>
    <property type="match status" value="1"/>
</dbReference>
<keyword evidence="2" id="KW-0479">Metal-binding</keyword>
<sequence length="343" mass="39380">MLTPQAKDILNDVQKEEEAKKAANFFISYPGPEALNERKQSRVSKACRNCQLKKNKCDGLMPCGNCTRKKTTCEYQGKPAPPVIQQGPTSNPSQFVPSPPPQTKHQEVVNDDKKLKDNVEDLSKSSEGSLFRLPSVDDYGHFSGETAYRAQRYEAKLESAFPTIDFMTPPNIPYDKQLQLINVFYCHLNPFYLVVNKEEMIDQLHKIRQGQTTYLSPLFFYALFMRTAALVGDNDIEQSCMTYTYHLRNAYFDYPRVSTVLALVMLANHIEHRKSQEDLTRVWQISGEALRMVTDLGLHRLCYTEETDADVQLRIRTFWAAFIMDRTLSLAYGRPYALAEQDM</sequence>
<dbReference type="InterPro" id="IPR007219">
    <property type="entry name" value="XnlR_reg_dom"/>
</dbReference>
<dbReference type="CDD" id="cd12148">
    <property type="entry name" value="fungal_TF_MHR"/>
    <property type="match status" value="1"/>
</dbReference>
<evidence type="ECO:0000256" key="2">
    <source>
        <dbReference type="ARBA" id="ARBA00022723"/>
    </source>
</evidence>
<feature type="domain" description="Zn(2)-C6 fungal-type" evidence="9">
    <location>
        <begin position="46"/>
        <end position="75"/>
    </location>
</feature>